<dbReference type="InterPro" id="IPR028098">
    <property type="entry name" value="Glyco_trans_4-like_N"/>
</dbReference>
<evidence type="ECO:0000313" key="5">
    <source>
        <dbReference type="Proteomes" id="UP001527882"/>
    </source>
</evidence>
<dbReference type="Gene3D" id="3.40.50.2000">
    <property type="entry name" value="Glycogen Phosphorylase B"/>
    <property type="match status" value="2"/>
</dbReference>
<evidence type="ECO:0000259" key="3">
    <source>
        <dbReference type="Pfam" id="PF13439"/>
    </source>
</evidence>
<comment type="caution">
    <text evidence="4">The sequence shown here is derived from an EMBL/GenBank/DDBJ whole genome shotgun (WGS) entry which is preliminary data.</text>
</comment>
<proteinExistence type="predicted"/>
<dbReference type="Proteomes" id="UP001527882">
    <property type="component" value="Unassembled WGS sequence"/>
</dbReference>
<dbReference type="Pfam" id="PF13439">
    <property type="entry name" value="Glyco_transf_4"/>
    <property type="match status" value="1"/>
</dbReference>
<feature type="transmembrane region" description="Helical" evidence="1">
    <location>
        <begin position="66"/>
        <end position="83"/>
    </location>
</feature>
<accession>A0ABT4QHY1</accession>
<evidence type="ECO:0000313" key="4">
    <source>
        <dbReference type="EMBL" id="MCZ8516467.1"/>
    </source>
</evidence>
<keyword evidence="1" id="KW-1133">Transmembrane helix</keyword>
<keyword evidence="1" id="KW-0472">Membrane</keyword>
<feature type="domain" description="Glycosyltransferase subfamily 4-like N-terminal" evidence="3">
    <location>
        <begin position="12"/>
        <end position="173"/>
    </location>
</feature>
<name>A0ABT4QHY1_9BACL</name>
<organism evidence="4 5">
    <name type="scientific">Paenibacillus gyeongsangnamensis</name>
    <dbReference type="NCBI Taxonomy" id="3388067"/>
    <lineage>
        <taxon>Bacteria</taxon>
        <taxon>Bacillati</taxon>
        <taxon>Bacillota</taxon>
        <taxon>Bacilli</taxon>
        <taxon>Bacillales</taxon>
        <taxon>Paenibacillaceae</taxon>
        <taxon>Paenibacillus</taxon>
    </lineage>
</organism>
<keyword evidence="1" id="KW-0812">Transmembrane</keyword>
<gene>
    <name evidence="4" type="ORF">O9H85_29590</name>
</gene>
<evidence type="ECO:0000256" key="1">
    <source>
        <dbReference type="SAM" id="Phobius"/>
    </source>
</evidence>
<feature type="domain" description="Glycosyl transferase family 1" evidence="2">
    <location>
        <begin position="186"/>
        <end position="356"/>
    </location>
</feature>
<dbReference type="PANTHER" id="PTHR12526">
    <property type="entry name" value="GLYCOSYLTRANSFERASE"/>
    <property type="match status" value="1"/>
</dbReference>
<dbReference type="Pfam" id="PF00534">
    <property type="entry name" value="Glycos_transf_1"/>
    <property type="match status" value="1"/>
</dbReference>
<evidence type="ECO:0000259" key="2">
    <source>
        <dbReference type="Pfam" id="PF00534"/>
    </source>
</evidence>
<sequence length="401" mass="45693">MRIAFYNHTSDVSGAEISLLLTTKHLTKAVPVLFAPEGELLRRARESGLETVSLPSYRARLTKNPLLLLIHLIGMLWAGYLFAIRIRKHRMDIVHANSLRAGIMAALFGWIHRCPVVWHVRDNPPEGMIGKAIEWLASSSVRNIIGISQSVIDGFHEPKLSDKLRLVHNGIPLREIPDSEKADLRHKIREELETPADSLVLTIIGQIAPWKRQEDAIRGVHRLIENGHQVYLWVVGEPKFRQENEVYWNDLHRLSAELQIEDRVRFTGFRKDVLEICSAADLLLLCSDSEPFGRVLIEAMSQSIPVVATRSGGVPEIIEDDYSGFLYEVAQVDQLVDHASYLLRYPNLRHDMGRLALKRVREHFTIEKTVEKIEAIYQEIVSVQPNARVSIENSARKELSR</sequence>
<dbReference type="SUPFAM" id="SSF53756">
    <property type="entry name" value="UDP-Glycosyltransferase/glycogen phosphorylase"/>
    <property type="match status" value="1"/>
</dbReference>
<keyword evidence="5" id="KW-1185">Reference proteome</keyword>
<dbReference type="InterPro" id="IPR001296">
    <property type="entry name" value="Glyco_trans_1"/>
</dbReference>
<dbReference type="RefSeq" id="WP_269885004.1">
    <property type="nucleotide sequence ID" value="NZ_JAQAGZ010000024.1"/>
</dbReference>
<reference evidence="4 5" key="1">
    <citation type="submission" date="2022-12" db="EMBL/GenBank/DDBJ databases">
        <title>Draft genome sequence of Paenibacillus sp. dW9.</title>
        <authorList>
            <person name="Choi E.-W."/>
            <person name="Kim D.-U."/>
        </authorList>
    </citation>
    <scope>NUCLEOTIDE SEQUENCE [LARGE SCALE GENOMIC DNA]</scope>
    <source>
        <strain evidence="5">dW9</strain>
    </source>
</reference>
<protein>
    <submittedName>
        <fullName evidence="4">Glycosyltransferase family 4 protein</fullName>
    </submittedName>
</protein>
<dbReference type="EMBL" id="JAQAGZ010000024">
    <property type="protein sequence ID" value="MCZ8516467.1"/>
    <property type="molecule type" value="Genomic_DNA"/>
</dbReference>
<dbReference type="CDD" id="cd03801">
    <property type="entry name" value="GT4_PimA-like"/>
    <property type="match status" value="1"/>
</dbReference>